<name>G7DW98_MIXOS</name>
<evidence type="ECO:0000313" key="3">
    <source>
        <dbReference type="EMBL" id="GAA94786.1"/>
    </source>
</evidence>
<dbReference type="RefSeq" id="XP_014565081.1">
    <property type="nucleotide sequence ID" value="XM_014709595.1"/>
</dbReference>
<dbReference type="HOGENOM" id="CLU_415092_0_0_1"/>
<organism evidence="3 4">
    <name type="scientific">Mixia osmundae (strain CBS 9802 / IAM 14324 / JCM 22182 / KY 12970)</name>
    <dbReference type="NCBI Taxonomy" id="764103"/>
    <lineage>
        <taxon>Eukaryota</taxon>
        <taxon>Fungi</taxon>
        <taxon>Dikarya</taxon>
        <taxon>Basidiomycota</taxon>
        <taxon>Pucciniomycotina</taxon>
        <taxon>Mixiomycetes</taxon>
        <taxon>Mixiales</taxon>
        <taxon>Mixiaceae</taxon>
        <taxon>Mixia</taxon>
    </lineage>
</organism>
<evidence type="ECO:0000313" key="4">
    <source>
        <dbReference type="Proteomes" id="UP000009131"/>
    </source>
</evidence>
<accession>G7DW98</accession>
<feature type="region of interest" description="Disordered" evidence="1">
    <location>
        <begin position="83"/>
        <end position="118"/>
    </location>
</feature>
<proteinExistence type="predicted"/>
<reference evidence="3 4" key="2">
    <citation type="journal article" date="2012" name="Open Biol.">
        <title>Characteristics of nucleosomes and linker DNA regions on the genome of the basidiomycete Mixia osmundae revealed by mono- and dinucleosome mapping.</title>
        <authorList>
            <person name="Nishida H."/>
            <person name="Kondo S."/>
            <person name="Matsumoto T."/>
            <person name="Suzuki Y."/>
            <person name="Yoshikawa H."/>
            <person name="Taylor T.D."/>
            <person name="Sugiyama J."/>
        </authorList>
    </citation>
    <scope>NUCLEOTIDE SEQUENCE [LARGE SCALE GENOMIC DNA]</scope>
    <source>
        <strain evidence="4">CBS 9802 / IAM 14324 / JCM 22182 / KY 12970</strain>
    </source>
</reference>
<reference evidence="3 4" key="1">
    <citation type="journal article" date="2011" name="J. Gen. Appl. Microbiol.">
        <title>Draft genome sequencing of the enigmatic basidiomycete Mixia osmundae.</title>
        <authorList>
            <person name="Nishida H."/>
            <person name="Nagatsuka Y."/>
            <person name="Sugiyama J."/>
        </authorList>
    </citation>
    <scope>NUCLEOTIDE SEQUENCE [LARGE SCALE GENOMIC DNA]</scope>
    <source>
        <strain evidence="4">CBS 9802 / IAM 14324 / JCM 22182 / KY 12970</strain>
    </source>
</reference>
<dbReference type="InParanoid" id="G7DW98"/>
<evidence type="ECO:0000256" key="1">
    <source>
        <dbReference type="SAM" id="MobiDB-lite"/>
    </source>
</evidence>
<feature type="signal peptide" evidence="2">
    <location>
        <begin position="1"/>
        <end position="19"/>
    </location>
</feature>
<feature type="chain" id="PRO_5009955572" description="Membrane-associated protein" evidence="2">
    <location>
        <begin position="20"/>
        <end position="661"/>
    </location>
</feature>
<protein>
    <recommendedName>
        <fullName evidence="5">Membrane-associated protein</fullName>
    </recommendedName>
</protein>
<dbReference type="Proteomes" id="UP000009131">
    <property type="component" value="Unassembled WGS sequence"/>
</dbReference>
<keyword evidence="2" id="KW-0732">Signal</keyword>
<dbReference type="EMBL" id="BABT02000047">
    <property type="protein sequence ID" value="GAA94786.1"/>
    <property type="molecule type" value="Genomic_DNA"/>
</dbReference>
<comment type="caution">
    <text evidence="3">The sequence shown here is derived from an EMBL/GenBank/DDBJ whole genome shotgun (WGS) entry which is preliminary data.</text>
</comment>
<gene>
    <name evidence="3" type="primary">Mo01440</name>
    <name evidence="3" type="ORF">E5Q_01440</name>
</gene>
<feature type="compositionally biased region" description="Low complexity" evidence="1">
    <location>
        <begin position="89"/>
        <end position="113"/>
    </location>
</feature>
<keyword evidence="4" id="KW-1185">Reference proteome</keyword>
<evidence type="ECO:0008006" key="5">
    <source>
        <dbReference type="Google" id="ProtNLM"/>
    </source>
</evidence>
<dbReference type="AlphaFoldDB" id="G7DW98"/>
<evidence type="ECO:0000256" key="2">
    <source>
        <dbReference type="SAM" id="SignalP"/>
    </source>
</evidence>
<sequence length="661" mass="72081">MDPRRVLLALAVLISTVTGQLTLSSDTRTVSTPTPTSTSAGAVTTNATIATPSISSSTNATMTIINGTTVALPIPSSNATRSNVTSIQSTVPAPTASLPSTSDSSTSVYAPAGDGHGSSSGAGPGDAYIAASARLALPASSISMLCLGAGLNYYRDHWPLDVTATAYGCLVCSDFRSAFCVEMFAALFLCFVLQATCAPTLPSLADSRPASRAMSTYEENVASSTNNAAARSLEKRLWERLEDYAISVTLVKGVRFQSSTGEWTAPHPLMTKFVQQFTVLKWWNIEDLYTSIAPQCIFDFATIDGASASAQLELVFVGVHYWRIQLAWRGFVGLEGSPGAERQTAFLFQQCCDVEYQTTLYMSFVDDPASIKYQNIGTQATLVCEPEHGVVSPPTPECEELYQTGHSRYNIAMRLALHFLFGVLATFATSAPTGSAYSQLDSQALSNPAETLTSNIDDAATGSMHKRYFDRVEDYAVSITFAKGVKFQSTTGEWTSPHPLTTKFVQRFTVHKSWTFQAIYFEQAPTCTFDFAPKDGASAEAQFGLAPPYGLPYWTIELSWHDFISLDGTSGQERETLYLFQQCCDVKYTTTLFFNFMIDVATMYKHSIREAKLICEPEHGVINPPTPECEELYNTARARYDYEPSQSFHAELLDGDLRPTS</sequence>